<dbReference type="Proteomes" id="UP001234989">
    <property type="component" value="Chromosome 4"/>
</dbReference>
<name>A0AAF0QMJ1_SOLVR</name>
<protein>
    <submittedName>
        <fullName evidence="1">Uncharacterized protein</fullName>
    </submittedName>
</protein>
<evidence type="ECO:0000313" key="1">
    <source>
        <dbReference type="EMBL" id="WMV25068.1"/>
    </source>
</evidence>
<keyword evidence="2" id="KW-1185">Reference proteome</keyword>
<gene>
    <name evidence="1" type="ORF">MTR67_018453</name>
</gene>
<organism evidence="1 2">
    <name type="scientific">Solanum verrucosum</name>
    <dbReference type="NCBI Taxonomy" id="315347"/>
    <lineage>
        <taxon>Eukaryota</taxon>
        <taxon>Viridiplantae</taxon>
        <taxon>Streptophyta</taxon>
        <taxon>Embryophyta</taxon>
        <taxon>Tracheophyta</taxon>
        <taxon>Spermatophyta</taxon>
        <taxon>Magnoliopsida</taxon>
        <taxon>eudicotyledons</taxon>
        <taxon>Gunneridae</taxon>
        <taxon>Pentapetalae</taxon>
        <taxon>asterids</taxon>
        <taxon>lamiids</taxon>
        <taxon>Solanales</taxon>
        <taxon>Solanaceae</taxon>
        <taxon>Solanoideae</taxon>
        <taxon>Solaneae</taxon>
        <taxon>Solanum</taxon>
    </lineage>
</organism>
<accession>A0AAF0QMJ1</accession>
<proteinExistence type="predicted"/>
<dbReference type="AlphaFoldDB" id="A0AAF0QMJ1"/>
<reference evidence="1" key="1">
    <citation type="submission" date="2023-08" db="EMBL/GenBank/DDBJ databases">
        <title>A de novo genome assembly of Solanum verrucosum Schlechtendal, a Mexican diploid species geographically isolated from the other diploid A-genome species in potato relatives.</title>
        <authorList>
            <person name="Hosaka K."/>
        </authorList>
    </citation>
    <scope>NUCLEOTIDE SEQUENCE</scope>
    <source>
        <tissue evidence="1">Young leaves</tissue>
    </source>
</reference>
<sequence length="37" mass="4380">MQIPLGLAIAKSSIRRNHFILAKRRALQRWILLLILR</sequence>
<dbReference type="EMBL" id="CP133615">
    <property type="protein sequence ID" value="WMV25068.1"/>
    <property type="molecule type" value="Genomic_DNA"/>
</dbReference>
<evidence type="ECO:0000313" key="2">
    <source>
        <dbReference type="Proteomes" id="UP001234989"/>
    </source>
</evidence>